<name>A0A059W674_STRNR</name>
<dbReference type="Pfam" id="PF01636">
    <property type="entry name" value="APH"/>
    <property type="match status" value="1"/>
</dbReference>
<dbReference type="STRING" id="68570.DC74_6560"/>
<gene>
    <name evidence="2" type="ORF">SALB_07533</name>
</gene>
<evidence type="ECO:0000313" key="2">
    <source>
        <dbReference type="EMBL" id="GCB94732.1"/>
    </source>
</evidence>
<organism evidence="2 3">
    <name type="scientific">Streptomyces noursei</name>
    <name type="common">Streptomyces albulus</name>
    <dbReference type="NCBI Taxonomy" id="1971"/>
    <lineage>
        <taxon>Bacteria</taxon>
        <taxon>Bacillati</taxon>
        <taxon>Actinomycetota</taxon>
        <taxon>Actinomycetes</taxon>
        <taxon>Kitasatosporales</taxon>
        <taxon>Streptomycetaceae</taxon>
        <taxon>Streptomyces</taxon>
    </lineage>
</organism>
<dbReference type="Gene3D" id="3.90.1200.10">
    <property type="match status" value="1"/>
</dbReference>
<feature type="domain" description="Aminoglycoside phosphotransferase" evidence="1">
    <location>
        <begin position="105"/>
        <end position="269"/>
    </location>
</feature>
<dbReference type="eggNOG" id="COG3173">
    <property type="taxonomic scope" value="Bacteria"/>
</dbReference>
<dbReference type="InterPro" id="IPR011009">
    <property type="entry name" value="Kinase-like_dom_sf"/>
</dbReference>
<dbReference type="SUPFAM" id="SSF56112">
    <property type="entry name" value="Protein kinase-like (PK-like)"/>
    <property type="match status" value="1"/>
</dbReference>
<comment type="caution">
    <text evidence="2">The sequence shown here is derived from an EMBL/GenBank/DDBJ whole genome shotgun (WGS) entry which is preliminary data.</text>
</comment>
<dbReference type="NCBIfam" id="NF038156">
    <property type="entry name" value="lant_syn_V_LxmK"/>
    <property type="match status" value="1"/>
</dbReference>
<dbReference type="InterPro" id="IPR002575">
    <property type="entry name" value="Aminoglycoside_PTrfase"/>
</dbReference>
<evidence type="ECO:0000259" key="1">
    <source>
        <dbReference type="Pfam" id="PF01636"/>
    </source>
</evidence>
<sequence>MPVLAMSESSGTLTVDEKKTESKELPAFRPMDLDVFPEVDGLLNRLGFGAFVRDSVSAPVGRNHAWSGRTESGRRVFVKHLVGTAPDVQARMRRILTFEDFVGGVPELVGHVPPLLGYDRDAGLVAFDHVTAKSGAELMVDETFGKDLAFAVGQKIGALHATATTGEMDTTLPALPDPVLLQALPLAMYNEVSFAELEAWRLMQHDAGLREGLERLRKWEEKAPRVPSHCDFRVDQLLVLDNGFPVIADWEEFRSADPARDVGVFAGEWLYRSVLDIVTNRGDGDVQFPDVELTHEQVLARGAEKIERLLPLVRQFWLGYLTRHETDPSFSERATAFAGWHLLDRLVAGAAQGQRLSGIERAAAGIGRGALIAPHKFAAVLGFEETQ</sequence>
<proteinExistence type="predicted"/>
<reference evidence="2 3" key="1">
    <citation type="journal article" date="2019" name="Microbiol. Resour. Announc.">
        <title>Draft Genome Sequence of the Most Traditional epsilon-Poly-l-Lysine Producer, Streptomyces albulus NBRC14147.</title>
        <authorList>
            <person name="Yamanaka K."/>
            <person name="Hamano Y."/>
        </authorList>
    </citation>
    <scope>NUCLEOTIDE SEQUENCE [LARGE SCALE GENOMIC DNA]</scope>
    <source>
        <strain evidence="2 3">NBRC 14147</strain>
    </source>
</reference>
<dbReference type="Proteomes" id="UP000288351">
    <property type="component" value="Unassembled WGS sequence"/>
</dbReference>
<evidence type="ECO:0000313" key="3">
    <source>
        <dbReference type="Proteomes" id="UP000288351"/>
    </source>
</evidence>
<accession>A0A059W674</accession>
<dbReference type="EMBL" id="BHXC01000007">
    <property type="protein sequence ID" value="GCB94732.1"/>
    <property type="molecule type" value="Genomic_DNA"/>
</dbReference>
<dbReference type="AlphaFoldDB" id="A0A059W674"/>
<protein>
    <recommendedName>
        <fullName evidence="1">Aminoglycoside phosphotransferase domain-containing protein</fullName>
    </recommendedName>
</protein>